<dbReference type="AlphaFoldDB" id="Q2W4I5"/>
<protein>
    <submittedName>
        <fullName evidence="3">Uncharacterized protein</fullName>
    </submittedName>
</protein>
<accession>Q2W4I5</accession>
<evidence type="ECO:0000256" key="1">
    <source>
        <dbReference type="SAM" id="MobiDB-lite"/>
    </source>
</evidence>
<dbReference type="OrthoDB" id="9847383at2"/>
<dbReference type="EMBL" id="AP007255">
    <property type="protein sequence ID" value="BAE51207.1"/>
    <property type="molecule type" value="Genomic_DNA"/>
</dbReference>
<feature type="compositionally biased region" description="Pro residues" evidence="1">
    <location>
        <begin position="111"/>
        <end position="129"/>
    </location>
</feature>
<sequence>MSADELNTLRAEVAVEAAAEVEAAVPAPEPPPVAEEGLVSAMGMMVKGLSAPLCRRANVTGLDDTEAAMMGAAIAQLVTVYDIGPKDPKGAAWMGFGMAAIGILGNRRPLAPPPEIAAPPVDAPPPPAFGQPGQVSLSPLDATPCA</sequence>
<evidence type="ECO:0000313" key="3">
    <source>
        <dbReference type="EMBL" id="BAE51240.1"/>
    </source>
</evidence>
<proteinExistence type="predicted"/>
<organism evidence="3 4">
    <name type="scientific">Paramagnetospirillum magneticum (strain ATCC 700264 / AMB-1)</name>
    <name type="common">Magnetospirillum magneticum</name>
    <dbReference type="NCBI Taxonomy" id="342108"/>
    <lineage>
        <taxon>Bacteria</taxon>
        <taxon>Pseudomonadati</taxon>
        <taxon>Pseudomonadota</taxon>
        <taxon>Alphaproteobacteria</taxon>
        <taxon>Rhodospirillales</taxon>
        <taxon>Magnetospirillaceae</taxon>
        <taxon>Paramagnetospirillum</taxon>
    </lineage>
</organism>
<dbReference type="STRING" id="342108.amb2403"/>
<reference evidence="3 4" key="1">
    <citation type="journal article" date="2005" name="DNA Res.">
        <title>Complete genome sequence of the facultative anaerobic magnetotactic bacterium Magnetospirillum sp. strain AMB-1.</title>
        <authorList>
            <person name="Matsunaga T."/>
            <person name="Okamura Y."/>
            <person name="Fukuda Y."/>
            <person name="Wahyudi A.T."/>
            <person name="Murase Y."/>
            <person name="Takeyama H."/>
        </authorList>
    </citation>
    <scope>NUCLEOTIDE SEQUENCE [LARGE SCALE GENOMIC DNA]</scope>
    <source>
        <strain evidence="3">AMB-1</strain>
        <strain evidence="4">ATCC 700264 / AMB-1</strain>
    </source>
</reference>
<dbReference type="KEGG" id="mag:amb2403"/>
<evidence type="ECO:0000313" key="4">
    <source>
        <dbReference type="Proteomes" id="UP000007058"/>
    </source>
</evidence>
<dbReference type="KEGG" id="mag:amb2436"/>
<gene>
    <name evidence="2" type="ordered locus">amb2403</name>
    <name evidence="3" type="ordered locus">amb2436</name>
</gene>
<dbReference type="Proteomes" id="UP000007058">
    <property type="component" value="Chromosome"/>
</dbReference>
<keyword evidence="4" id="KW-1185">Reference proteome</keyword>
<dbReference type="RefSeq" id="WP_011384799.1">
    <property type="nucleotide sequence ID" value="NC_007626.1"/>
</dbReference>
<name>Q2W4I5_PARM1</name>
<feature type="region of interest" description="Disordered" evidence="1">
    <location>
        <begin position="111"/>
        <end position="146"/>
    </location>
</feature>
<dbReference type="HOGENOM" id="CLU_1775187_0_0_5"/>
<dbReference type="EMBL" id="AP007255">
    <property type="protein sequence ID" value="BAE51240.1"/>
    <property type="molecule type" value="Genomic_DNA"/>
</dbReference>
<evidence type="ECO:0000313" key="2">
    <source>
        <dbReference type="EMBL" id="BAE51207.1"/>
    </source>
</evidence>